<keyword evidence="1 2" id="KW-0238">DNA-binding</keyword>
<dbReference type="Pfam" id="PF00440">
    <property type="entry name" value="TetR_N"/>
    <property type="match status" value="1"/>
</dbReference>
<dbReference type="SUPFAM" id="SSF46689">
    <property type="entry name" value="Homeodomain-like"/>
    <property type="match status" value="1"/>
</dbReference>
<evidence type="ECO:0000313" key="4">
    <source>
        <dbReference type="EMBL" id="BDG10759.1"/>
    </source>
</evidence>
<dbReference type="InterPro" id="IPR009057">
    <property type="entry name" value="Homeodomain-like_sf"/>
</dbReference>
<dbReference type="PANTHER" id="PTHR30055:SF222">
    <property type="entry name" value="REGULATORY PROTEIN"/>
    <property type="match status" value="1"/>
</dbReference>
<reference evidence="5" key="1">
    <citation type="journal article" date="2022" name="Int. J. Syst. Evol. Microbiol.">
        <title>Anaeromyxobacter oryzae sp. nov., Anaeromyxobacter diazotrophicus sp. nov. and Anaeromyxobacter paludicola sp. nov., isolated from paddy soils.</title>
        <authorList>
            <person name="Itoh H."/>
            <person name="Xu Z."/>
            <person name="Mise K."/>
            <person name="Masuda Y."/>
            <person name="Ushijima N."/>
            <person name="Hayakawa C."/>
            <person name="Shiratori Y."/>
            <person name="Senoo K."/>
        </authorList>
    </citation>
    <scope>NUCLEOTIDE SEQUENCE [LARGE SCALE GENOMIC DNA]</scope>
    <source>
        <strain evidence="5">Red630</strain>
    </source>
</reference>
<dbReference type="Proteomes" id="UP001162734">
    <property type="component" value="Chromosome"/>
</dbReference>
<gene>
    <name evidence="4" type="primary">yhgD</name>
    <name evidence="4" type="ORF">AMPC_38720</name>
</gene>
<evidence type="ECO:0000256" key="2">
    <source>
        <dbReference type="PROSITE-ProRule" id="PRU00335"/>
    </source>
</evidence>
<dbReference type="Gene3D" id="1.10.357.10">
    <property type="entry name" value="Tetracycline Repressor, domain 2"/>
    <property type="match status" value="1"/>
</dbReference>
<accession>A0ABM7XFW2</accession>
<name>A0ABM7XFW2_9BACT</name>
<dbReference type="InterPro" id="IPR050109">
    <property type="entry name" value="HTH-type_TetR-like_transc_reg"/>
</dbReference>
<feature type="domain" description="HTH tetR-type" evidence="3">
    <location>
        <begin position="7"/>
        <end position="67"/>
    </location>
</feature>
<dbReference type="PANTHER" id="PTHR30055">
    <property type="entry name" value="HTH-TYPE TRANSCRIPTIONAL REGULATOR RUTR"/>
    <property type="match status" value="1"/>
</dbReference>
<dbReference type="PROSITE" id="PS50977">
    <property type="entry name" value="HTH_TETR_2"/>
    <property type="match status" value="1"/>
</dbReference>
<keyword evidence="5" id="KW-1185">Reference proteome</keyword>
<dbReference type="RefSeq" id="WP_248343304.1">
    <property type="nucleotide sequence ID" value="NZ_AP025592.1"/>
</dbReference>
<evidence type="ECO:0000256" key="1">
    <source>
        <dbReference type="ARBA" id="ARBA00023125"/>
    </source>
</evidence>
<feature type="DNA-binding region" description="H-T-H motif" evidence="2">
    <location>
        <begin position="30"/>
        <end position="49"/>
    </location>
</feature>
<dbReference type="SUPFAM" id="SSF48498">
    <property type="entry name" value="Tetracyclin repressor-like, C-terminal domain"/>
    <property type="match status" value="1"/>
</dbReference>
<proteinExistence type="predicted"/>
<evidence type="ECO:0000313" key="5">
    <source>
        <dbReference type="Proteomes" id="UP001162734"/>
    </source>
</evidence>
<protein>
    <submittedName>
        <fullName evidence="4">TetR family transcriptional regulator</fullName>
    </submittedName>
</protein>
<dbReference type="InterPro" id="IPR001647">
    <property type="entry name" value="HTH_TetR"/>
</dbReference>
<sequence>MARPLSDEKRSALLDAAIDLFSENGIDATPTAAISKAAGVAEGSLFTYFRSKDGLVNALYLELKAELAQVLMQGLPRQGSIAKKLEHLWNRHLAWCTGSPKKLRTLERLLLSNRLDDTSRAQGAEPFRELDDAVQRAVDDGTLRDLSLPYLHQVFQAMVTATLQMIASDPARAASYRREGFEMLWNAVRR</sequence>
<organism evidence="4 5">
    <name type="scientific">Anaeromyxobacter paludicola</name>
    <dbReference type="NCBI Taxonomy" id="2918171"/>
    <lineage>
        <taxon>Bacteria</taxon>
        <taxon>Pseudomonadati</taxon>
        <taxon>Myxococcota</taxon>
        <taxon>Myxococcia</taxon>
        <taxon>Myxococcales</taxon>
        <taxon>Cystobacterineae</taxon>
        <taxon>Anaeromyxobacteraceae</taxon>
        <taxon>Anaeromyxobacter</taxon>
    </lineage>
</organism>
<evidence type="ECO:0000259" key="3">
    <source>
        <dbReference type="PROSITE" id="PS50977"/>
    </source>
</evidence>
<dbReference type="EMBL" id="AP025592">
    <property type="protein sequence ID" value="BDG10759.1"/>
    <property type="molecule type" value="Genomic_DNA"/>
</dbReference>
<dbReference type="InterPro" id="IPR036271">
    <property type="entry name" value="Tet_transcr_reg_TetR-rel_C_sf"/>
</dbReference>
<dbReference type="PRINTS" id="PR00455">
    <property type="entry name" value="HTHTETR"/>
</dbReference>